<dbReference type="InterPro" id="IPR006342">
    <property type="entry name" value="FkbM_mtfrase"/>
</dbReference>
<dbReference type="GO" id="GO:0032259">
    <property type="term" value="P:methylation"/>
    <property type="evidence" value="ECO:0007669"/>
    <property type="project" value="UniProtKB-KW"/>
</dbReference>
<organism evidence="1 2">
    <name type="scientific">Durusdinium trenchii</name>
    <dbReference type="NCBI Taxonomy" id="1381693"/>
    <lineage>
        <taxon>Eukaryota</taxon>
        <taxon>Sar</taxon>
        <taxon>Alveolata</taxon>
        <taxon>Dinophyceae</taxon>
        <taxon>Suessiales</taxon>
        <taxon>Symbiodiniaceae</taxon>
        <taxon>Durusdinium</taxon>
    </lineage>
</organism>
<accession>A0ABP0HJF7</accession>
<protein>
    <submittedName>
        <fullName evidence="1">Uncharacterized protein</fullName>
    </submittedName>
</protein>
<reference evidence="1 2" key="1">
    <citation type="submission" date="2024-02" db="EMBL/GenBank/DDBJ databases">
        <authorList>
            <person name="Chen Y."/>
            <person name="Shah S."/>
            <person name="Dougan E. K."/>
            <person name="Thang M."/>
            <person name="Chan C."/>
        </authorList>
    </citation>
    <scope>NUCLEOTIDE SEQUENCE [LARGE SCALE GENOMIC DNA]</scope>
</reference>
<proteinExistence type="predicted"/>
<dbReference type="GO" id="GO:0008168">
    <property type="term" value="F:methyltransferase activity"/>
    <property type="evidence" value="ECO:0007669"/>
    <property type="project" value="UniProtKB-KW"/>
</dbReference>
<dbReference type="Gene3D" id="3.40.50.150">
    <property type="entry name" value="Vaccinia Virus protein VP39"/>
    <property type="match status" value="1"/>
</dbReference>
<dbReference type="Proteomes" id="UP001642484">
    <property type="component" value="Unassembled WGS sequence"/>
</dbReference>
<name>A0ABP0HJF7_9DINO</name>
<dbReference type="SUPFAM" id="SSF53335">
    <property type="entry name" value="S-adenosyl-L-methionine-dependent methyltransferases"/>
    <property type="match status" value="1"/>
</dbReference>
<evidence type="ECO:0000313" key="2">
    <source>
        <dbReference type="Proteomes" id="UP001642484"/>
    </source>
</evidence>
<evidence type="ECO:0000313" key="1">
    <source>
        <dbReference type="EMBL" id="CAK8990067.1"/>
    </source>
</evidence>
<dbReference type="InterPro" id="IPR029063">
    <property type="entry name" value="SAM-dependent_MTases_sf"/>
</dbReference>
<dbReference type="EMBL" id="CAXAMN010000670">
    <property type="protein sequence ID" value="CAK8990067.1"/>
    <property type="molecule type" value="Genomic_DNA"/>
</dbReference>
<comment type="caution">
    <text evidence="1">The sequence shown here is derived from an EMBL/GenBank/DDBJ whole genome shotgun (WGS) entry which is preliminary data.</text>
</comment>
<sequence length="457" mass="50722">MRFATMAIFLLLAALCLIGRLHINDNERAQKIEELATSIQELRGEIQQMATQQVEIQQMVAQTQQIAKTASSPESSAVEPNGLKVSDELNEAEPAPQKIGLRNPHLPSACGERSLQGAMQFVCRSAESEPWVEFWREGSKLLGEGELISFLSRCKSERGKLAGAHVWIWSDTRDVHGFKGAMSEQVKDVYGLANLASKAWGPETWVLDVGGNLGITAIHLHLRAPNASLLTLEPSPWNYLLLRLNLLQNVRADSKVFALQGGLSTVSGVFHGTHMFTNAWASRNDEIFQPGKSIKGDLREQELGEFTSPLRTLEELEQMYGIKHVKLMKLDCEGCEWMVGIQMMETGAWKMVDMLFGELHALCQNEVSDAAQCLPRNVSIQQAAALWYFLCETRKFHLEWGCVEPRFAALGNDVAAALAGRICGSKSIMVKPLQCAMAKKLCKDQSRSPPQCYPPKN</sequence>
<keyword evidence="2" id="KW-1185">Reference proteome</keyword>
<gene>
    <name evidence="1" type="ORF">CCMP2556_LOCUS1904</name>
</gene>
<dbReference type="NCBIfam" id="TIGR01444">
    <property type="entry name" value="fkbM_fam"/>
    <property type="match status" value="1"/>
</dbReference>